<reference evidence="2" key="1">
    <citation type="journal article" date="2019" name="Int. J. Syst. Evol. Microbiol.">
        <title>The Global Catalogue of Microorganisms (GCM) 10K type strain sequencing project: providing services to taxonomists for standard genome sequencing and annotation.</title>
        <authorList>
            <consortium name="The Broad Institute Genomics Platform"/>
            <consortium name="The Broad Institute Genome Sequencing Center for Infectious Disease"/>
            <person name="Wu L."/>
            <person name="Ma J."/>
        </authorList>
    </citation>
    <scope>NUCLEOTIDE SEQUENCE [LARGE SCALE GENOMIC DNA]</scope>
    <source>
        <strain evidence="2">CCUG 50347</strain>
    </source>
</reference>
<dbReference type="Proteomes" id="UP001595909">
    <property type="component" value="Unassembled WGS sequence"/>
</dbReference>
<proteinExistence type="predicted"/>
<keyword evidence="2" id="KW-1185">Reference proteome</keyword>
<name>A0ABV9RGQ0_9PSEU</name>
<dbReference type="RefSeq" id="WP_274191058.1">
    <property type="nucleotide sequence ID" value="NZ_BAABHN010000005.1"/>
</dbReference>
<gene>
    <name evidence="1" type="ORF">ACFPEL_03580</name>
</gene>
<comment type="caution">
    <text evidence="1">The sequence shown here is derived from an EMBL/GenBank/DDBJ whole genome shotgun (WGS) entry which is preliminary data.</text>
</comment>
<evidence type="ECO:0000313" key="1">
    <source>
        <dbReference type="EMBL" id="MFC4831485.1"/>
    </source>
</evidence>
<evidence type="ECO:0000313" key="2">
    <source>
        <dbReference type="Proteomes" id="UP001595909"/>
    </source>
</evidence>
<protein>
    <submittedName>
        <fullName evidence="1">Uncharacterized protein</fullName>
    </submittedName>
</protein>
<organism evidence="1 2">
    <name type="scientific">Actinomycetospora chibensis</name>
    <dbReference type="NCBI Taxonomy" id="663606"/>
    <lineage>
        <taxon>Bacteria</taxon>
        <taxon>Bacillati</taxon>
        <taxon>Actinomycetota</taxon>
        <taxon>Actinomycetes</taxon>
        <taxon>Pseudonocardiales</taxon>
        <taxon>Pseudonocardiaceae</taxon>
        <taxon>Actinomycetospora</taxon>
    </lineage>
</organism>
<sequence length="87" mass="9444">MTVLVVLGVVAMGLALAWELRFVALWALVRAVDAVEGADGAGRRRYGDFRRIVAEQGLAGVDLAWLTTGDDDRSDVADRADWQLRSA</sequence>
<accession>A0ABV9RGQ0</accession>
<dbReference type="EMBL" id="JBHSIM010000005">
    <property type="protein sequence ID" value="MFC4831485.1"/>
    <property type="molecule type" value="Genomic_DNA"/>
</dbReference>